<dbReference type="Gene3D" id="3.40.50.410">
    <property type="entry name" value="von Willebrand factor, type A domain"/>
    <property type="match status" value="1"/>
</dbReference>
<organism evidence="2 3">
    <name type="scientific">Comamonas antarctica</name>
    <dbReference type="NCBI Taxonomy" id="2743470"/>
    <lineage>
        <taxon>Bacteria</taxon>
        <taxon>Pseudomonadati</taxon>
        <taxon>Pseudomonadota</taxon>
        <taxon>Betaproteobacteria</taxon>
        <taxon>Burkholderiales</taxon>
        <taxon>Comamonadaceae</taxon>
        <taxon>Comamonas</taxon>
    </lineage>
</organism>
<dbReference type="Pfam" id="PF13519">
    <property type="entry name" value="VWA_2"/>
    <property type="match status" value="1"/>
</dbReference>
<dbReference type="InterPro" id="IPR036465">
    <property type="entry name" value="vWFA_dom_sf"/>
</dbReference>
<sequence>MSASMLRGEKLALAKGCLLALTQDFYRRREHLAVIGFSGHEARLLQAPGKAVAFNAGWIQPLRGGGATPVASAMQLAEAVLQRARRASSGQLLSLWLLTDGRFAALPTRPKLADCCQIVDFENEAIALQRCQRLAREWDAQWIGAAQLL</sequence>
<dbReference type="SUPFAM" id="SSF53300">
    <property type="entry name" value="vWA-like"/>
    <property type="match status" value="1"/>
</dbReference>
<dbReference type="InterPro" id="IPR002035">
    <property type="entry name" value="VWF_A"/>
</dbReference>
<dbReference type="AlphaFoldDB" id="A0A6N1XCK6"/>
<evidence type="ECO:0000259" key="1">
    <source>
        <dbReference type="Pfam" id="PF13519"/>
    </source>
</evidence>
<dbReference type="Proteomes" id="UP000509579">
    <property type="component" value="Plasmid unnamed1"/>
</dbReference>
<proteinExistence type="predicted"/>
<accession>A0A6N1XCK6</accession>
<keyword evidence="3" id="KW-1185">Reference proteome</keyword>
<keyword evidence="2" id="KW-0614">Plasmid</keyword>
<dbReference type="KEGG" id="aant:HUK68_19795"/>
<dbReference type="EMBL" id="CP054841">
    <property type="protein sequence ID" value="QKV55636.1"/>
    <property type="molecule type" value="Genomic_DNA"/>
</dbReference>
<evidence type="ECO:0000313" key="3">
    <source>
        <dbReference type="Proteomes" id="UP000509579"/>
    </source>
</evidence>
<feature type="domain" description="VWFA" evidence="1">
    <location>
        <begin position="1"/>
        <end position="101"/>
    </location>
</feature>
<reference evidence="2 3" key="1">
    <citation type="submission" date="2020-06" db="EMBL/GenBank/DDBJ databases">
        <title>Acidovorax antarctica sp. nov., isolated from Corinth ice sheet soil, Antarctic Fields Peninsula.</title>
        <authorList>
            <person name="Xu Q."/>
            <person name="Peng F."/>
        </authorList>
    </citation>
    <scope>NUCLEOTIDE SEQUENCE [LARGE SCALE GENOMIC DNA]</scope>
    <source>
        <strain evidence="2 3">16-35-5</strain>
        <plasmid evidence="2 3">unnamed1</plasmid>
    </source>
</reference>
<name>A0A6N1XCK6_9BURK</name>
<gene>
    <name evidence="2" type="ORF">HUK68_19795</name>
</gene>
<evidence type="ECO:0000313" key="2">
    <source>
        <dbReference type="EMBL" id="QKV55636.1"/>
    </source>
</evidence>
<geneLocation type="plasmid" evidence="2 3">
    <name>unnamed1</name>
</geneLocation>
<protein>
    <submittedName>
        <fullName evidence="2">VWA domain-containing protein</fullName>
    </submittedName>
</protein>